<dbReference type="Gene3D" id="1.20.1110.10">
    <property type="entry name" value="Calcium-transporting ATPase, transmembrane domain"/>
    <property type="match status" value="1"/>
</dbReference>
<comment type="subcellular location">
    <subcellularLocation>
        <location evidence="1">Cell membrane</location>
        <topology evidence="1">Multi-pass membrane protein</topology>
    </subcellularLocation>
</comment>
<dbReference type="GO" id="GO:0005391">
    <property type="term" value="F:P-type sodium:potassium-exchanging transporter activity"/>
    <property type="evidence" value="ECO:0007669"/>
    <property type="project" value="TreeGrafter"/>
</dbReference>
<dbReference type="Proteomes" id="UP000216363">
    <property type="component" value="Unassembled WGS sequence"/>
</dbReference>
<evidence type="ECO:0000256" key="4">
    <source>
        <dbReference type="ARBA" id="ARBA00022553"/>
    </source>
</evidence>
<keyword evidence="15" id="KW-0378">Hydrolase</keyword>
<keyword evidence="3" id="KW-1003">Cell membrane</keyword>
<evidence type="ECO:0000313" key="17">
    <source>
        <dbReference type="Proteomes" id="UP000435957"/>
    </source>
</evidence>
<dbReference type="NCBIfam" id="TIGR01494">
    <property type="entry name" value="ATPase_P-type"/>
    <property type="match status" value="2"/>
</dbReference>
<dbReference type="InterPro" id="IPR001757">
    <property type="entry name" value="P_typ_ATPase"/>
</dbReference>
<dbReference type="EMBL" id="WBWF01000003">
    <property type="protein sequence ID" value="KAB2705150.1"/>
    <property type="molecule type" value="Genomic_DNA"/>
</dbReference>
<dbReference type="PANTHER" id="PTHR43294">
    <property type="entry name" value="SODIUM/POTASSIUM-TRANSPORTING ATPASE SUBUNIT ALPHA"/>
    <property type="match status" value="1"/>
</dbReference>
<dbReference type="InterPro" id="IPR050510">
    <property type="entry name" value="Cation_transp_ATPase_P-type"/>
</dbReference>
<feature type="transmembrane region" description="Helical" evidence="12">
    <location>
        <begin position="285"/>
        <end position="306"/>
    </location>
</feature>
<dbReference type="GO" id="GO:0005524">
    <property type="term" value="F:ATP binding"/>
    <property type="evidence" value="ECO:0007669"/>
    <property type="project" value="UniProtKB-KW"/>
</dbReference>
<dbReference type="InterPro" id="IPR044492">
    <property type="entry name" value="P_typ_ATPase_HD_dom"/>
</dbReference>
<dbReference type="SUPFAM" id="SSF81665">
    <property type="entry name" value="Calcium ATPase, transmembrane domain M"/>
    <property type="match status" value="1"/>
</dbReference>
<evidence type="ECO:0000256" key="10">
    <source>
        <dbReference type="ARBA" id="ARBA00022989"/>
    </source>
</evidence>
<reference evidence="15 16" key="1">
    <citation type="submission" date="2017-07" db="EMBL/GenBank/DDBJ databases">
        <title>Draft genome of Ochrobactrum lupini type strain LUP21.</title>
        <authorList>
            <person name="Krzyzanowska D.M."/>
            <person name="Jafra S."/>
        </authorList>
    </citation>
    <scope>NUCLEOTIDE SEQUENCE [LARGE SCALE GENOMIC DNA]</scope>
    <source>
        <strain evidence="15 16">LUP21</strain>
    </source>
</reference>
<feature type="domain" description="Cation-transporting P-type ATPase N-terminal" evidence="13">
    <location>
        <begin position="14"/>
        <end position="88"/>
    </location>
</feature>
<dbReference type="PANTHER" id="PTHR43294:SF21">
    <property type="entry name" value="CATION TRANSPORTING ATPASE"/>
    <property type="match status" value="1"/>
</dbReference>
<dbReference type="InterPro" id="IPR059000">
    <property type="entry name" value="ATPase_P-type_domA"/>
</dbReference>
<dbReference type="InterPro" id="IPR036412">
    <property type="entry name" value="HAD-like_sf"/>
</dbReference>
<dbReference type="Gene3D" id="2.70.150.10">
    <property type="entry name" value="Calcium-transporting ATPase, cytoplasmic transduction domain A"/>
    <property type="match status" value="1"/>
</dbReference>
<proteinExistence type="inferred from homology"/>
<dbReference type="GO" id="GO:1902600">
    <property type="term" value="P:proton transmembrane transport"/>
    <property type="evidence" value="ECO:0007669"/>
    <property type="project" value="TreeGrafter"/>
</dbReference>
<evidence type="ECO:0000256" key="9">
    <source>
        <dbReference type="ARBA" id="ARBA00022967"/>
    </source>
</evidence>
<evidence type="ECO:0000256" key="12">
    <source>
        <dbReference type="SAM" id="Phobius"/>
    </source>
</evidence>
<evidence type="ECO:0000313" key="14">
    <source>
        <dbReference type="EMBL" id="KAB2705150.1"/>
    </source>
</evidence>
<feature type="transmembrane region" description="Helical" evidence="12">
    <location>
        <begin position="256"/>
        <end position="273"/>
    </location>
</feature>
<sequence length="911" mass="97034">MEPVSVKAGTLPFRSHALPVAAVADHFDVDVTVGLTQEEADRRLDLFGSNKVAARKPVTDLALILRQFASSVVVLLVSAMVLSLVYAEWKQAAAIAAVLVVNAAIGYCMERQALRSMEALRQLVTRNARVRRDGQSRQVPADVLVPGDVVILEAGDVVPADMRCASSSALSVDESALTGESLPVDKGVDANPELAVLADRSAVLFRGTHVVRGSGVAIVTGTGQATEIGRIADLIEGAESGESPLEGQLALLSRHLILLTLVLATVVAAAGVYSGKPIFVMVETAIALAVAAIPEGLPIVATLTLARGMLRMAANNAIVENLAAVETLGSTTLILTDKTGTLTENRMEVERVLTPSGEFMIDHSRAIFLKDEKPIDPANDQGLLRALLIGVLCSNAEYERHGASGTGDPMEVALLRAGGFAGLHRSEQLDDYPEVAEEPFDTATKRMATIHRHDDGHLAAVKGAPEEVLASADRIGIEVEALDDTTRAVWFARAERLAADGLRVLAVAIDPVAELNKPVARGLSFLGLVAFRDPPRHDIAEAVAALRSAGIRVVMATGDHPGTALSIARAVGISGPDAVVTIGTELPQLEETSEVGGDKKVNCNVFARVTPEQKLNLIDRFQRQGQVVAMIGDGVNDAPALAKANIGVAMGRRGTDVAREAADMVLLDDAFSTIVHAVREGRIIFDNIRRFSIYLLSCNLAEVLVIVLAIFAGLPLPMTPLQILFLNLLTDVFPAFALATGKGEGDVLARPPRPPKEPMLSAAQWRRVVGYGLAIAVSTLIALIVATKGFSFEAQEATTISFLTIAFAQLWHVFNMHHSHSGPWRNAVVRNRLVWFALLLCLSLILGAVVLPVFAAALQIAPIGSKGWALAIGCSMLPLLAGQTWLTSERIWTDHKLLKHSDTSSRRSMKE</sequence>
<dbReference type="SFLD" id="SFLDF00027">
    <property type="entry name" value="p-type_atpase"/>
    <property type="match status" value="1"/>
</dbReference>
<keyword evidence="10 12" id="KW-1133">Transmembrane helix</keyword>
<dbReference type="EMBL" id="NNRN01000053">
    <property type="protein sequence ID" value="OYR26783.1"/>
    <property type="molecule type" value="Genomic_DNA"/>
</dbReference>
<dbReference type="InterPro" id="IPR023298">
    <property type="entry name" value="ATPase_P-typ_TM_dom_sf"/>
</dbReference>
<comment type="caution">
    <text evidence="15">The sequence shown here is derived from an EMBL/GenBank/DDBJ whole genome shotgun (WGS) entry which is preliminary data.</text>
</comment>
<keyword evidence="5 12" id="KW-0812">Transmembrane</keyword>
<keyword evidence="8" id="KW-0460">Magnesium</keyword>
<feature type="transmembrane region" description="Helical" evidence="12">
    <location>
        <begin position="720"/>
        <end position="740"/>
    </location>
</feature>
<keyword evidence="6" id="KW-0547">Nucleotide-binding</keyword>
<evidence type="ECO:0000256" key="1">
    <source>
        <dbReference type="ARBA" id="ARBA00004651"/>
    </source>
</evidence>
<keyword evidence="9" id="KW-1278">Translocase</keyword>
<dbReference type="InterPro" id="IPR008250">
    <property type="entry name" value="ATPase_P-typ_transduc_dom_A_sf"/>
</dbReference>
<dbReference type="PROSITE" id="PS00154">
    <property type="entry name" value="ATPASE_E1_E2"/>
    <property type="match status" value="1"/>
</dbReference>
<evidence type="ECO:0000256" key="11">
    <source>
        <dbReference type="ARBA" id="ARBA00023136"/>
    </source>
</evidence>
<dbReference type="SUPFAM" id="SSF56784">
    <property type="entry name" value="HAD-like"/>
    <property type="match status" value="1"/>
</dbReference>
<dbReference type="InterPro" id="IPR023214">
    <property type="entry name" value="HAD_sf"/>
</dbReference>
<dbReference type="FunFam" id="2.70.150.10:FF:000160">
    <property type="entry name" value="Sarcoplasmic/endoplasmic reticulum calcium ATPase 1"/>
    <property type="match status" value="1"/>
</dbReference>
<dbReference type="Proteomes" id="UP000435957">
    <property type="component" value="Unassembled WGS sequence"/>
</dbReference>
<dbReference type="SFLD" id="SFLDG00002">
    <property type="entry name" value="C1.7:_P-type_atpase_like"/>
    <property type="match status" value="1"/>
</dbReference>
<dbReference type="GO" id="GO:0030007">
    <property type="term" value="P:intracellular potassium ion homeostasis"/>
    <property type="evidence" value="ECO:0007669"/>
    <property type="project" value="TreeGrafter"/>
</dbReference>
<evidence type="ECO:0000256" key="5">
    <source>
        <dbReference type="ARBA" id="ARBA00022692"/>
    </source>
</evidence>
<comment type="similarity">
    <text evidence="2">Belongs to the cation transport ATPase (P-type) (TC 3.A.3) family. Type IIA subfamily.</text>
</comment>
<feature type="transmembrane region" description="Helical" evidence="12">
    <location>
        <begin position="867"/>
        <end position="886"/>
    </location>
</feature>
<evidence type="ECO:0000256" key="2">
    <source>
        <dbReference type="ARBA" id="ARBA00005675"/>
    </source>
</evidence>
<dbReference type="GO" id="GO:0005886">
    <property type="term" value="C:plasma membrane"/>
    <property type="evidence" value="ECO:0007669"/>
    <property type="project" value="UniProtKB-SubCell"/>
</dbReference>
<feature type="transmembrane region" description="Helical" evidence="12">
    <location>
        <begin position="835"/>
        <end position="861"/>
    </location>
</feature>
<organism evidence="15 16">
    <name type="scientific">Brucella lupini</name>
    <dbReference type="NCBI Taxonomy" id="255457"/>
    <lineage>
        <taxon>Bacteria</taxon>
        <taxon>Pseudomonadati</taxon>
        <taxon>Pseudomonadota</taxon>
        <taxon>Alphaproteobacteria</taxon>
        <taxon>Hyphomicrobiales</taxon>
        <taxon>Brucellaceae</taxon>
        <taxon>Brucella/Ochrobactrum group</taxon>
        <taxon>Brucella</taxon>
    </lineage>
</organism>
<gene>
    <name evidence="15" type="ORF">CES86_3135</name>
    <name evidence="14" type="ORF">F9L03_07160</name>
</gene>
<dbReference type="PRINTS" id="PR00120">
    <property type="entry name" value="HATPASE"/>
</dbReference>
<dbReference type="GO" id="GO:0036376">
    <property type="term" value="P:sodium ion export across plasma membrane"/>
    <property type="evidence" value="ECO:0007669"/>
    <property type="project" value="TreeGrafter"/>
</dbReference>
<dbReference type="Pfam" id="PF00689">
    <property type="entry name" value="Cation_ATPase_C"/>
    <property type="match status" value="1"/>
</dbReference>
<name>A0A256GI17_9HYPH</name>
<feature type="transmembrane region" description="Helical" evidence="12">
    <location>
        <begin position="691"/>
        <end position="714"/>
    </location>
</feature>
<dbReference type="Gene3D" id="3.40.50.1000">
    <property type="entry name" value="HAD superfamily/HAD-like"/>
    <property type="match status" value="1"/>
</dbReference>
<accession>A0A256GI17</accession>
<evidence type="ECO:0000256" key="7">
    <source>
        <dbReference type="ARBA" id="ARBA00022840"/>
    </source>
</evidence>
<evidence type="ECO:0000259" key="13">
    <source>
        <dbReference type="SMART" id="SM00831"/>
    </source>
</evidence>
<dbReference type="Gene3D" id="3.40.1110.10">
    <property type="entry name" value="Calcium-transporting ATPase, cytoplasmic domain N"/>
    <property type="match status" value="1"/>
</dbReference>
<feature type="transmembrane region" description="Helical" evidence="12">
    <location>
        <begin position="63"/>
        <end position="86"/>
    </location>
</feature>
<evidence type="ECO:0000313" key="16">
    <source>
        <dbReference type="Proteomes" id="UP000216363"/>
    </source>
</evidence>
<dbReference type="Pfam" id="PF08282">
    <property type="entry name" value="Hydrolase_3"/>
    <property type="match status" value="1"/>
</dbReference>
<evidence type="ECO:0000313" key="15">
    <source>
        <dbReference type="EMBL" id="OYR26783.1"/>
    </source>
</evidence>
<dbReference type="InterPro" id="IPR018303">
    <property type="entry name" value="ATPase_P-typ_P_site"/>
</dbReference>
<dbReference type="GO" id="GO:0006883">
    <property type="term" value="P:intracellular sodium ion homeostasis"/>
    <property type="evidence" value="ECO:0007669"/>
    <property type="project" value="TreeGrafter"/>
</dbReference>
<dbReference type="Pfam" id="PF13246">
    <property type="entry name" value="Cation_ATPase"/>
    <property type="match status" value="1"/>
</dbReference>
<reference evidence="14 17" key="2">
    <citation type="submission" date="2019-09" db="EMBL/GenBank/DDBJ databases">
        <title>Taxonomic organization of the family Brucellaceae based on a phylogenomic approach.</title>
        <authorList>
            <person name="Leclercq S."/>
            <person name="Cloeckaert A."/>
            <person name="Zygmunt M.S."/>
        </authorList>
    </citation>
    <scope>NUCLEOTIDE SEQUENCE [LARGE SCALE GENOMIC DNA]</scope>
    <source>
        <strain evidence="14 17">LUP23</strain>
    </source>
</reference>
<keyword evidence="4" id="KW-0597">Phosphoprotein</keyword>
<dbReference type="SFLD" id="SFLDS00003">
    <property type="entry name" value="Haloacid_Dehalogenase"/>
    <property type="match status" value="1"/>
</dbReference>
<feature type="transmembrane region" description="Helical" evidence="12">
    <location>
        <begin position="768"/>
        <end position="791"/>
    </location>
</feature>
<dbReference type="PRINTS" id="PR00119">
    <property type="entry name" value="CATATPASE"/>
</dbReference>
<dbReference type="GO" id="GO:0016887">
    <property type="term" value="F:ATP hydrolysis activity"/>
    <property type="evidence" value="ECO:0007669"/>
    <property type="project" value="InterPro"/>
</dbReference>
<dbReference type="EC" id="3.6.3.-" evidence="15"/>
<feature type="transmembrane region" description="Helical" evidence="12">
    <location>
        <begin position="92"/>
        <end position="109"/>
    </location>
</feature>
<evidence type="ECO:0000256" key="6">
    <source>
        <dbReference type="ARBA" id="ARBA00022741"/>
    </source>
</evidence>
<keyword evidence="7" id="KW-0067">ATP-binding</keyword>
<evidence type="ECO:0000256" key="8">
    <source>
        <dbReference type="ARBA" id="ARBA00022842"/>
    </source>
</evidence>
<protein>
    <submittedName>
        <fullName evidence="14">Cation-transporting P-type ATPase</fullName>
    </submittedName>
    <submittedName>
        <fullName evidence="15">HAD ATPase, P-type, IC family protein</fullName>
        <ecNumber evidence="15">3.6.3.-</ecNumber>
    </submittedName>
</protein>
<keyword evidence="17" id="KW-1185">Reference proteome</keyword>
<dbReference type="InterPro" id="IPR006068">
    <property type="entry name" value="ATPase_P-typ_cation-transptr_C"/>
</dbReference>
<dbReference type="Pfam" id="PF00690">
    <property type="entry name" value="Cation_ATPase_N"/>
    <property type="match status" value="1"/>
</dbReference>
<dbReference type="SMART" id="SM00831">
    <property type="entry name" value="Cation_ATPase_N"/>
    <property type="match status" value="1"/>
</dbReference>
<dbReference type="Pfam" id="PF00122">
    <property type="entry name" value="E1-E2_ATPase"/>
    <property type="match status" value="1"/>
</dbReference>
<dbReference type="InterPro" id="IPR023299">
    <property type="entry name" value="ATPase_P-typ_cyto_dom_N"/>
</dbReference>
<feature type="transmembrane region" description="Helical" evidence="12">
    <location>
        <begin position="797"/>
        <end position="814"/>
    </location>
</feature>
<dbReference type="GO" id="GO:1990573">
    <property type="term" value="P:potassium ion import across plasma membrane"/>
    <property type="evidence" value="ECO:0007669"/>
    <property type="project" value="TreeGrafter"/>
</dbReference>
<dbReference type="SUPFAM" id="SSF81653">
    <property type="entry name" value="Calcium ATPase, transduction domain A"/>
    <property type="match status" value="1"/>
</dbReference>
<evidence type="ECO:0000256" key="3">
    <source>
        <dbReference type="ARBA" id="ARBA00022475"/>
    </source>
</evidence>
<dbReference type="InterPro" id="IPR004014">
    <property type="entry name" value="ATPase_P-typ_cation-transptr_N"/>
</dbReference>
<dbReference type="AlphaFoldDB" id="A0A256GI17"/>
<dbReference type="RefSeq" id="WP_094514959.1">
    <property type="nucleotide sequence ID" value="NZ_JBHEEP010000002.1"/>
</dbReference>
<keyword evidence="11 12" id="KW-0472">Membrane</keyword>